<organism evidence="2">
    <name type="scientific">Triticum aestivum</name>
    <name type="common">Wheat</name>
    <dbReference type="NCBI Taxonomy" id="4565"/>
    <lineage>
        <taxon>Eukaryota</taxon>
        <taxon>Viridiplantae</taxon>
        <taxon>Streptophyta</taxon>
        <taxon>Embryophyta</taxon>
        <taxon>Tracheophyta</taxon>
        <taxon>Spermatophyta</taxon>
        <taxon>Magnoliopsida</taxon>
        <taxon>Liliopsida</taxon>
        <taxon>Poales</taxon>
        <taxon>Poaceae</taxon>
        <taxon>BOP clade</taxon>
        <taxon>Pooideae</taxon>
        <taxon>Triticodae</taxon>
        <taxon>Triticeae</taxon>
        <taxon>Triticinae</taxon>
        <taxon>Triticum</taxon>
    </lineage>
</organism>
<accession>A0A9R1E035</accession>
<comment type="caution">
    <text evidence="2">The sequence shown here is derived from an EMBL/GenBank/DDBJ whole genome shotgun (WGS) entry which is preliminary data.</text>
</comment>
<dbReference type="AlphaFoldDB" id="A0A9R1E035"/>
<evidence type="ECO:0000313" key="2">
    <source>
        <dbReference type="EMBL" id="KAF7001326.1"/>
    </source>
</evidence>
<reference evidence="2" key="2">
    <citation type="submission" date="2020-03" db="EMBL/GenBank/DDBJ databases">
        <title>The second near-complete assembly of the hexaploid bread wheat (Triticum aestivum) genome.</title>
        <authorList>
            <person name="Zimin A.V."/>
            <person name="Puiu D."/>
            <person name="Shumante A."/>
            <person name="Alonge M."/>
            <person name="Salzberg S.L."/>
        </authorList>
    </citation>
    <scope>NUCLEOTIDE SEQUENCE</scope>
    <source>
        <tissue evidence="2">Leaf</tissue>
    </source>
</reference>
<proteinExistence type="predicted"/>
<dbReference type="Proteomes" id="UP000815260">
    <property type="component" value="Chromosome 2A"/>
</dbReference>
<evidence type="ECO:0000256" key="1">
    <source>
        <dbReference type="SAM" id="MobiDB-lite"/>
    </source>
</evidence>
<protein>
    <submittedName>
        <fullName evidence="2">Uncharacterized protein</fullName>
    </submittedName>
</protein>
<reference evidence="2" key="1">
    <citation type="journal article" date="2017" name="Gigascience">
        <title>The first near-complete assembly of the hexaploid bread wheat genome, Triticum aestivum.</title>
        <authorList>
            <person name="Zimin A.V."/>
            <person name="Puiu D."/>
            <person name="Hall R."/>
            <person name="Kingan S."/>
            <person name="Clavijo B.J."/>
            <person name="Salzberg S.L."/>
        </authorList>
    </citation>
    <scope>NUCLEOTIDE SEQUENCE</scope>
    <source>
        <tissue evidence="2">Leaf</tissue>
    </source>
</reference>
<sequence>PDRPLPLPLPGSYRHAGAQQGRLPCHLPRRARRHRQGAAGERVEPVPRAGSGAAVQLRGLRGGVHVIPGARQAQVQPPQASAHRRAPHHRAGVRRWWVGDERGGVLGREQRRPASVHRLRAGLHDRAGARRAQALPLLGRHLRVHDHVRLRVGVLRCAEELRPEPAADAGECRGFVSVKLKTEEEEVQSPLPTKKLRLLL</sequence>
<feature type="region of interest" description="Disordered" evidence="1">
    <location>
        <begin position="1"/>
        <end position="20"/>
    </location>
</feature>
<feature type="non-terminal residue" evidence="2">
    <location>
        <position position="1"/>
    </location>
</feature>
<name>A0A9R1E035_WHEAT</name>
<gene>
    <name evidence="2" type="ORF">CFC21_017022</name>
</gene>
<dbReference type="EMBL" id="CM022214">
    <property type="protein sequence ID" value="KAF7001326.1"/>
    <property type="molecule type" value="Genomic_DNA"/>
</dbReference>